<evidence type="ECO:0000313" key="1">
    <source>
        <dbReference type="EMBL" id="KAI0298341.1"/>
    </source>
</evidence>
<evidence type="ECO:0000313" key="2">
    <source>
        <dbReference type="Proteomes" id="UP001203297"/>
    </source>
</evidence>
<proteinExistence type="predicted"/>
<sequence>MAPEPTVVEIDQYIAYVQNVLLLFPRPCFAHTICIHTLAMMRFKRYRFSDQKEDLDKSILHYTEAIFLSPPLDGASLNIILLFFQLASSLLRRSKAFKQPEDAKYAVEYLRFLRELPLDTFGVLRNVVTTSLVQALAVPVKLDAARYPTGAILALAGAIMEIFYQGKQLQPLDEVIQCLRDALKICPPDLDLVPLGLAVTLVIRFGTTYLNDDYEEAMILLENVIASNPPGESSIRTQILASAMASTLARLRASIYPDPEYLEEAISRRRALLSSSSLSDKLRHGLTHGMAILAEQRFNNFGLTEALQEARYRTSEMASLVSSSPLGTFDKVDADRAAYPMTVVEEKIRNLRELISKTPRGTPITTHT</sequence>
<name>A0AAD4M3H1_9AGAM</name>
<gene>
    <name evidence="1" type="ORF">B0F90DRAFT_710441</name>
</gene>
<accession>A0AAD4M3H1</accession>
<keyword evidence="2" id="KW-1185">Reference proteome</keyword>
<comment type="caution">
    <text evidence="1">The sequence shown here is derived from an EMBL/GenBank/DDBJ whole genome shotgun (WGS) entry which is preliminary data.</text>
</comment>
<dbReference type="Proteomes" id="UP001203297">
    <property type="component" value="Unassembled WGS sequence"/>
</dbReference>
<dbReference type="AlphaFoldDB" id="A0AAD4M3H1"/>
<reference evidence="1" key="1">
    <citation type="journal article" date="2022" name="New Phytol.">
        <title>Evolutionary transition to the ectomycorrhizal habit in the genomes of a hyperdiverse lineage of mushroom-forming fungi.</title>
        <authorList>
            <person name="Looney B."/>
            <person name="Miyauchi S."/>
            <person name="Morin E."/>
            <person name="Drula E."/>
            <person name="Courty P.E."/>
            <person name="Kohler A."/>
            <person name="Kuo A."/>
            <person name="LaButti K."/>
            <person name="Pangilinan J."/>
            <person name="Lipzen A."/>
            <person name="Riley R."/>
            <person name="Andreopoulos W."/>
            <person name="He G."/>
            <person name="Johnson J."/>
            <person name="Nolan M."/>
            <person name="Tritt A."/>
            <person name="Barry K.W."/>
            <person name="Grigoriev I.V."/>
            <person name="Nagy L.G."/>
            <person name="Hibbett D."/>
            <person name="Henrissat B."/>
            <person name="Matheny P.B."/>
            <person name="Labbe J."/>
            <person name="Martin F.M."/>
        </authorList>
    </citation>
    <scope>NUCLEOTIDE SEQUENCE</scope>
    <source>
        <strain evidence="1">BPL690</strain>
    </source>
</reference>
<organism evidence="1 2">
    <name type="scientific">Multifurca ochricompacta</name>
    <dbReference type="NCBI Taxonomy" id="376703"/>
    <lineage>
        <taxon>Eukaryota</taxon>
        <taxon>Fungi</taxon>
        <taxon>Dikarya</taxon>
        <taxon>Basidiomycota</taxon>
        <taxon>Agaricomycotina</taxon>
        <taxon>Agaricomycetes</taxon>
        <taxon>Russulales</taxon>
        <taxon>Russulaceae</taxon>
        <taxon>Multifurca</taxon>
    </lineage>
</organism>
<protein>
    <submittedName>
        <fullName evidence="1">Uncharacterized protein</fullName>
    </submittedName>
</protein>
<dbReference type="EMBL" id="WTXG01000029">
    <property type="protein sequence ID" value="KAI0298341.1"/>
    <property type="molecule type" value="Genomic_DNA"/>
</dbReference>